<sequence length="53" mass="6070">MQAILAARPWLRPLVQTSRCNQLALIPPPGPYYPSICHEQSVVACDTTRFSWW</sequence>
<keyword evidence="2" id="KW-1185">Reference proteome</keyword>
<gene>
    <name evidence="1" type="ORF">BAUCODRAFT_36213</name>
</gene>
<dbReference type="Proteomes" id="UP000011761">
    <property type="component" value="Unassembled WGS sequence"/>
</dbReference>
<accession>M2MB94</accession>
<evidence type="ECO:0000313" key="1">
    <source>
        <dbReference type="EMBL" id="EMC93761.1"/>
    </source>
</evidence>
<organism evidence="1 2">
    <name type="scientific">Baudoinia panamericana (strain UAMH 10762)</name>
    <name type="common">Angels' share fungus</name>
    <name type="synonym">Baudoinia compniacensis (strain UAMH 10762)</name>
    <dbReference type="NCBI Taxonomy" id="717646"/>
    <lineage>
        <taxon>Eukaryota</taxon>
        <taxon>Fungi</taxon>
        <taxon>Dikarya</taxon>
        <taxon>Ascomycota</taxon>
        <taxon>Pezizomycotina</taxon>
        <taxon>Dothideomycetes</taxon>
        <taxon>Dothideomycetidae</taxon>
        <taxon>Mycosphaerellales</taxon>
        <taxon>Teratosphaeriaceae</taxon>
        <taxon>Baudoinia</taxon>
    </lineage>
</organism>
<proteinExistence type="predicted"/>
<dbReference type="GeneID" id="19112905"/>
<dbReference type="AlphaFoldDB" id="M2MB94"/>
<reference evidence="1 2" key="1">
    <citation type="journal article" date="2012" name="PLoS Pathog.">
        <title>Diverse lifestyles and strategies of plant pathogenesis encoded in the genomes of eighteen Dothideomycetes fungi.</title>
        <authorList>
            <person name="Ohm R.A."/>
            <person name="Feau N."/>
            <person name="Henrissat B."/>
            <person name="Schoch C.L."/>
            <person name="Horwitz B.A."/>
            <person name="Barry K.W."/>
            <person name="Condon B.J."/>
            <person name="Copeland A.C."/>
            <person name="Dhillon B."/>
            <person name="Glaser F."/>
            <person name="Hesse C.N."/>
            <person name="Kosti I."/>
            <person name="LaButti K."/>
            <person name="Lindquist E.A."/>
            <person name="Lucas S."/>
            <person name="Salamov A.A."/>
            <person name="Bradshaw R.E."/>
            <person name="Ciuffetti L."/>
            <person name="Hamelin R.C."/>
            <person name="Kema G.H.J."/>
            <person name="Lawrence C."/>
            <person name="Scott J.A."/>
            <person name="Spatafora J.W."/>
            <person name="Turgeon B.G."/>
            <person name="de Wit P.J.G.M."/>
            <person name="Zhong S."/>
            <person name="Goodwin S.B."/>
            <person name="Grigoriev I.V."/>
        </authorList>
    </citation>
    <scope>NUCLEOTIDE SEQUENCE [LARGE SCALE GENOMIC DNA]</scope>
    <source>
        <strain evidence="1 2">UAMH 10762</strain>
    </source>
</reference>
<dbReference type="HOGENOM" id="CLU_3068267_0_0_1"/>
<evidence type="ECO:0000313" key="2">
    <source>
        <dbReference type="Proteomes" id="UP000011761"/>
    </source>
</evidence>
<dbReference type="KEGG" id="bcom:BAUCODRAFT_36213"/>
<protein>
    <submittedName>
        <fullName evidence="1">Uncharacterized protein</fullName>
    </submittedName>
</protein>
<dbReference type="RefSeq" id="XP_007678583.1">
    <property type="nucleotide sequence ID" value="XM_007680393.1"/>
</dbReference>
<name>M2MB94_BAUPA</name>
<dbReference type="EMBL" id="KB445559">
    <property type="protein sequence ID" value="EMC93761.1"/>
    <property type="molecule type" value="Genomic_DNA"/>
</dbReference>